<sequence>MPLFHAKIGRWQTASIPGRGINDARKAIRKWVRERDSRVFVKLDVVKCYPSIDRAVLKAMLAHDIGDRRLLRLMFALVGQYRGDRGLNIGSYLSQWLANYYLSAAWHYAEGSLFAVRRSRRRQGEEIRRRLVTHVLFYADDILLIGRSKRDLTIAVKRLRRFLRDRLHLEIHPTWNVKHIGAEPIDMVGYTFRPGRTGVRPAIFLRAERAYSRAAKRPMTMAMARKCISYYGWLYHSDSVAFRRRHDIDRIFHQARHVVSAAKTGRTTQ</sequence>
<dbReference type="Pfam" id="PF00078">
    <property type="entry name" value="RVT_1"/>
    <property type="match status" value="1"/>
</dbReference>
<dbReference type="Proteomes" id="UP000029091">
    <property type="component" value="Unassembled WGS sequence"/>
</dbReference>
<proteinExistence type="predicted"/>
<dbReference type="InterPro" id="IPR000477">
    <property type="entry name" value="RT_dom"/>
</dbReference>
<comment type="caution">
    <text evidence="2">The sequence shown here is derived from an EMBL/GenBank/DDBJ whole genome shotgun (WGS) entry which is preliminary data.</text>
</comment>
<keyword evidence="2" id="KW-0808">Transferase</keyword>
<organism evidence="2 3">
    <name type="scientific">Bifidobacterium adolescentis JCM 15918</name>
    <dbReference type="NCBI Taxonomy" id="1437612"/>
    <lineage>
        <taxon>Bacteria</taxon>
        <taxon>Bacillati</taxon>
        <taxon>Actinomycetota</taxon>
        <taxon>Actinomycetes</taxon>
        <taxon>Bifidobacteriales</taxon>
        <taxon>Bifidobacteriaceae</taxon>
        <taxon>Bifidobacterium</taxon>
    </lineage>
</organism>
<evidence type="ECO:0000259" key="1">
    <source>
        <dbReference type="PROSITE" id="PS50878"/>
    </source>
</evidence>
<reference evidence="2 3" key="1">
    <citation type="submission" date="2014-03" db="EMBL/GenBank/DDBJ databases">
        <title>Genomics of Bifidobacteria.</title>
        <authorList>
            <person name="Ventura M."/>
            <person name="Milani C."/>
            <person name="Lugli G.A."/>
        </authorList>
    </citation>
    <scope>NUCLEOTIDE SEQUENCE [LARGE SCALE GENOMIC DNA]</scope>
    <source>
        <strain evidence="3">JCM 15918</strain>
    </source>
</reference>
<dbReference type="AlphaFoldDB" id="A0A087DRS7"/>
<evidence type="ECO:0000313" key="3">
    <source>
        <dbReference type="Proteomes" id="UP000029091"/>
    </source>
</evidence>
<keyword evidence="2" id="KW-0548">Nucleotidyltransferase</keyword>
<dbReference type="GO" id="GO:0003964">
    <property type="term" value="F:RNA-directed DNA polymerase activity"/>
    <property type="evidence" value="ECO:0007669"/>
    <property type="project" value="UniProtKB-KW"/>
</dbReference>
<evidence type="ECO:0000313" key="2">
    <source>
        <dbReference type="EMBL" id="KFI98227.1"/>
    </source>
</evidence>
<dbReference type="SUPFAM" id="SSF56672">
    <property type="entry name" value="DNA/RNA polymerases"/>
    <property type="match status" value="1"/>
</dbReference>
<dbReference type="EMBL" id="JGZQ01000003">
    <property type="protein sequence ID" value="KFI98227.1"/>
    <property type="molecule type" value="Genomic_DNA"/>
</dbReference>
<keyword evidence="2" id="KW-0695">RNA-directed DNA polymerase</keyword>
<feature type="domain" description="Reverse transcriptase" evidence="1">
    <location>
        <begin position="1"/>
        <end position="192"/>
    </location>
</feature>
<dbReference type="PROSITE" id="PS50878">
    <property type="entry name" value="RT_POL"/>
    <property type="match status" value="1"/>
</dbReference>
<accession>A0A087DRS7</accession>
<gene>
    <name evidence="2" type="ORF">BSTER_0803</name>
</gene>
<protein>
    <submittedName>
        <fullName evidence="2">Reverse transcriptase</fullName>
    </submittedName>
</protein>
<dbReference type="InterPro" id="IPR043502">
    <property type="entry name" value="DNA/RNA_pol_sf"/>
</dbReference>
<name>A0A087DRS7_BIFAD</name>